<dbReference type="Proteomes" id="UP001221898">
    <property type="component" value="Unassembled WGS sequence"/>
</dbReference>
<accession>A0AAD7RZA2</accession>
<keyword evidence="1" id="KW-0812">Transmembrane</keyword>
<keyword evidence="3" id="KW-1185">Reference proteome</keyword>
<protein>
    <submittedName>
        <fullName evidence="2">Uncharacterized protein</fullName>
    </submittedName>
</protein>
<evidence type="ECO:0000313" key="3">
    <source>
        <dbReference type="Proteomes" id="UP001221898"/>
    </source>
</evidence>
<feature type="transmembrane region" description="Helical" evidence="1">
    <location>
        <begin position="56"/>
        <end position="79"/>
    </location>
</feature>
<dbReference type="EMBL" id="JAINUG010000140">
    <property type="protein sequence ID" value="KAJ8393099.1"/>
    <property type="molecule type" value="Genomic_DNA"/>
</dbReference>
<feature type="transmembrane region" description="Helical" evidence="1">
    <location>
        <begin position="26"/>
        <end position="44"/>
    </location>
</feature>
<sequence length="109" mass="12333">MTVCAKITGRTHDHNARVTSDEGSRAMPSSFFSFYRFIFILFRLNPFSLDINHTNAFFWGGGFSIFAVYLKIFSQFLVANYPLPRIRTRCHSPETGSERCTASSEPAPA</sequence>
<organism evidence="2 3">
    <name type="scientific">Aldrovandia affinis</name>
    <dbReference type="NCBI Taxonomy" id="143900"/>
    <lineage>
        <taxon>Eukaryota</taxon>
        <taxon>Metazoa</taxon>
        <taxon>Chordata</taxon>
        <taxon>Craniata</taxon>
        <taxon>Vertebrata</taxon>
        <taxon>Euteleostomi</taxon>
        <taxon>Actinopterygii</taxon>
        <taxon>Neopterygii</taxon>
        <taxon>Teleostei</taxon>
        <taxon>Notacanthiformes</taxon>
        <taxon>Halosauridae</taxon>
        <taxon>Aldrovandia</taxon>
    </lineage>
</organism>
<keyword evidence="1" id="KW-0472">Membrane</keyword>
<comment type="caution">
    <text evidence="2">The sequence shown here is derived from an EMBL/GenBank/DDBJ whole genome shotgun (WGS) entry which is preliminary data.</text>
</comment>
<reference evidence="2" key="1">
    <citation type="journal article" date="2023" name="Science">
        <title>Genome structures resolve the early diversification of teleost fishes.</title>
        <authorList>
            <person name="Parey E."/>
            <person name="Louis A."/>
            <person name="Montfort J."/>
            <person name="Bouchez O."/>
            <person name="Roques C."/>
            <person name="Iampietro C."/>
            <person name="Lluch J."/>
            <person name="Castinel A."/>
            <person name="Donnadieu C."/>
            <person name="Desvignes T."/>
            <person name="Floi Bucao C."/>
            <person name="Jouanno E."/>
            <person name="Wen M."/>
            <person name="Mejri S."/>
            <person name="Dirks R."/>
            <person name="Jansen H."/>
            <person name="Henkel C."/>
            <person name="Chen W.J."/>
            <person name="Zahm M."/>
            <person name="Cabau C."/>
            <person name="Klopp C."/>
            <person name="Thompson A.W."/>
            <person name="Robinson-Rechavi M."/>
            <person name="Braasch I."/>
            <person name="Lecointre G."/>
            <person name="Bobe J."/>
            <person name="Postlethwait J.H."/>
            <person name="Berthelot C."/>
            <person name="Roest Crollius H."/>
            <person name="Guiguen Y."/>
        </authorList>
    </citation>
    <scope>NUCLEOTIDE SEQUENCE</scope>
    <source>
        <strain evidence="2">NC1722</strain>
    </source>
</reference>
<proteinExistence type="predicted"/>
<name>A0AAD7RZA2_9TELE</name>
<evidence type="ECO:0000313" key="2">
    <source>
        <dbReference type="EMBL" id="KAJ8393099.1"/>
    </source>
</evidence>
<dbReference type="AlphaFoldDB" id="A0AAD7RZA2"/>
<gene>
    <name evidence="2" type="ORF">AAFF_G00067820</name>
</gene>
<evidence type="ECO:0000256" key="1">
    <source>
        <dbReference type="SAM" id="Phobius"/>
    </source>
</evidence>
<keyword evidence="1" id="KW-1133">Transmembrane helix</keyword>